<dbReference type="Pfam" id="PF04932">
    <property type="entry name" value="Wzy_C"/>
    <property type="match status" value="1"/>
</dbReference>
<feature type="transmembrane region" description="Helical" evidence="5">
    <location>
        <begin position="63"/>
        <end position="80"/>
    </location>
</feature>
<proteinExistence type="predicted"/>
<feature type="domain" description="O-antigen ligase-related" evidence="6">
    <location>
        <begin position="208"/>
        <end position="326"/>
    </location>
</feature>
<evidence type="ECO:0000256" key="3">
    <source>
        <dbReference type="ARBA" id="ARBA00022989"/>
    </source>
</evidence>
<reference evidence="7 8" key="1">
    <citation type="submission" date="2018-08" db="EMBL/GenBank/DDBJ databases">
        <title>A genome reference for cultivated species of the human gut microbiota.</title>
        <authorList>
            <person name="Zou Y."/>
            <person name="Xue W."/>
            <person name="Luo G."/>
        </authorList>
    </citation>
    <scope>NUCLEOTIDE SEQUENCE [LARGE SCALE GENOMIC DNA]</scope>
    <source>
        <strain evidence="7 8">AM37-3BH</strain>
    </source>
</reference>
<dbReference type="InterPro" id="IPR007016">
    <property type="entry name" value="O-antigen_ligase-rel_domated"/>
</dbReference>
<dbReference type="AlphaFoldDB" id="A0A413YQJ9"/>
<dbReference type="RefSeq" id="WP_118363089.1">
    <property type="nucleotide sequence ID" value="NZ_QSHM01000025.1"/>
</dbReference>
<keyword evidence="4 5" id="KW-0472">Membrane</keyword>
<evidence type="ECO:0000256" key="1">
    <source>
        <dbReference type="ARBA" id="ARBA00004141"/>
    </source>
</evidence>
<dbReference type="PANTHER" id="PTHR37422:SF13">
    <property type="entry name" value="LIPOPOLYSACCHARIDE BIOSYNTHESIS PROTEIN PA4999-RELATED"/>
    <property type="match status" value="1"/>
</dbReference>
<protein>
    <recommendedName>
        <fullName evidence="6">O-antigen ligase-related domain-containing protein</fullName>
    </recommendedName>
</protein>
<accession>A0A413YQJ9</accession>
<keyword evidence="2 5" id="KW-0812">Transmembrane</keyword>
<comment type="subcellular location">
    <subcellularLocation>
        <location evidence="1">Membrane</location>
        <topology evidence="1">Multi-pass membrane protein</topology>
    </subcellularLocation>
</comment>
<dbReference type="GO" id="GO:0016020">
    <property type="term" value="C:membrane"/>
    <property type="evidence" value="ECO:0007669"/>
    <property type="project" value="UniProtKB-SubCell"/>
</dbReference>
<dbReference type="InterPro" id="IPR051533">
    <property type="entry name" value="WaaL-like"/>
</dbReference>
<evidence type="ECO:0000259" key="6">
    <source>
        <dbReference type="Pfam" id="PF04932"/>
    </source>
</evidence>
<evidence type="ECO:0000256" key="5">
    <source>
        <dbReference type="SAM" id="Phobius"/>
    </source>
</evidence>
<feature type="transmembrane region" description="Helical" evidence="5">
    <location>
        <begin position="176"/>
        <end position="194"/>
    </location>
</feature>
<sequence length="410" mass="47312">MGNQGNGIMKIWILSIFFDAYALAYVGTYPITLFTLVTILAVLSKAKNEMRCFKIENNASVKAALLMVVYLIINYCVTGFKNSNSLMLSIMYFMVFIVTTRREKEQTFESHMEFFSKIMNVIAVYGIYQFAARIYNLPFSDIVIDGHMVTGYNWTNRVRFLGQYFYRSNAIFREPSFFSQFLAINLLLLILKFLDTSYKKKTKASWILINAIAMILTFSGTGFIILIVGFLFYAIRKLDNKVLRGRILLILLAGIAVLIALLQTPVGAYFTQRLQEIFVYNTDNFSGYVRFRGGRDVLADAWAKKPFFGTGIGTASEFIKSMQNYYDGLTVNGLYRPAVELGVAGEFFWIVFLGSIVLRKEFNEKFKMLQCIIIPFLICHETFQSNYYWILLYMLNVTLIYQTDDRIYNK</sequence>
<feature type="transmembrane region" description="Helical" evidence="5">
    <location>
        <begin position="247"/>
        <end position="270"/>
    </location>
</feature>
<evidence type="ECO:0000313" key="7">
    <source>
        <dbReference type="EMBL" id="RHC11310.1"/>
    </source>
</evidence>
<evidence type="ECO:0000313" key="8">
    <source>
        <dbReference type="Proteomes" id="UP000285844"/>
    </source>
</evidence>
<dbReference type="PANTHER" id="PTHR37422">
    <property type="entry name" value="TEICHURONIC ACID BIOSYNTHESIS PROTEIN TUAE"/>
    <property type="match status" value="1"/>
</dbReference>
<feature type="transmembrane region" description="Helical" evidence="5">
    <location>
        <begin position="206"/>
        <end position="235"/>
    </location>
</feature>
<dbReference type="EMBL" id="QSHM01000025">
    <property type="protein sequence ID" value="RHC11310.1"/>
    <property type="molecule type" value="Genomic_DNA"/>
</dbReference>
<feature type="transmembrane region" description="Helical" evidence="5">
    <location>
        <begin position="338"/>
        <end position="358"/>
    </location>
</feature>
<evidence type="ECO:0000256" key="2">
    <source>
        <dbReference type="ARBA" id="ARBA00022692"/>
    </source>
</evidence>
<keyword evidence="3 5" id="KW-1133">Transmembrane helix</keyword>
<dbReference type="Proteomes" id="UP000285844">
    <property type="component" value="Unassembled WGS sequence"/>
</dbReference>
<organism evidence="7 8">
    <name type="scientific">Lachnospira eligens</name>
    <dbReference type="NCBI Taxonomy" id="39485"/>
    <lineage>
        <taxon>Bacteria</taxon>
        <taxon>Bacillati</taxon>
        <taxon>Bacillota</taxon>
        <taxon>Clostridia</taxon>
        <taxon>Lachnospirales</taxon>
        <taxon>Lachnospiraceae</taxon>
        <taxon>Lachnospira</taxon>
    </lineage>
</organism>
<name>A0A413YQJ9_9FIRM</name>
<evidence type="ECO:0000256" key="4">
    <source>
        <dbReference type="ARBA" id="ARBA00023136"/>
    </source>
</evidence>
<gene>
    <name evidence="7" type="ORF">DW858_13980</name>
</gene>
<comment type="caution">
    <text evidence="7">The sequence shown here is derived from an EMBL/GenBank/DDBJ whole genome shotgun (WGS) entry which is preliminary data.</text>
</comment>
<feature type="transmembrane region" description="Helical" evidence="5">
    <location>
        <begin position="20"/>
        <end position="43"/>
    </location>
</feature>